<evidence type="ECO:0000259" key="4">
    <source>
        <dbReference type="PROSITE" id="PS01124"/>
    </source>
</evidence>
<feature type="domain" description="HTH araC/xylS-type" evidence="4">
    <location>
        <begin position="183"/>
        <end position="281"/>
    </location>
</feature>
<dbReference type="Proteomes" id="UP001236569">
    <property type="component" value="Unassembled WGS sequence"/>
</dbReference>
<name>A0ABT6YU73_9BACT</name>
<sequence>MKALFAVIPEISTANLPFLFKQIDRNFFSTDYHHHKECQLLLAVSGHGNRIVGNAVNAYFEGDLTFIGSNTPHVWYCKNHEMKQQYLALFINADRLLEILKVHFEVHELQKMFEDAKSGFEILGEKREKIKQLLIEALACNGMKQFGIFIQIMELLINRDEIHYINSPTNHINLSNSLNWRASKILSYLQQNFKNDISLTEAADITGMQVHAFCRFFKNLTSLTYSDFIIELRISYTCQLLKDSNLTITQIAFDAGFNNISYFNRTFKKSKGISPRDYRKMLLELPNL</sequence>
<dbReference type="InterPro" id="IPR011051">
    <property type="entry name" value="RmlC_Cupin_sf"/>
</dbReference>
<dbReference type="RefSeq" id="WP_166577583.1">
    <property type="nucleotide sequence ID" value="NZ_JASHID010000022.1"/>
</dbReference>
<dbReference type="PANTHER" id="PTHR43280:SF27">
    <property type="entry name" value="TRANSCRIPTIONAL REGULATOR MTLR"/>
    <property type="match status" value="1"/>
</dbReference>
<protein>
    <submittedName>
        <fullName evidence="5">AraC family transcriptional regulator</fullName>
    </submittedName>
</protein>
<dbReference type="PROSITE" id="PS00041">
    <property type="entry name" value="HTH_ARAC_FAMILY_1"/>
    <property type="match status" value="1"/>
</dbReference>
<dbReference type="InterPro" id="IPR020449">
    <property type="entry name" value="Tscrpt_reg_AraC-type_HTH"/>
</dbReference>
<dbReference type="Gene3D" id="2.60.120.10">
    <property type="entry name" value="Jelly Rolls"/>
    <property type="match status" value="1"/>
</dbReference>
<evidence type="ECO:0000256" key="1">
    <source>
        <dbReference type="ARBA" id="ARBA00023015"/>
    </source>
</evidence>
<reference evidence="5 6" key="1">
    <citation type="submission" date="2023-05" db="EMBL/GenBank/DDBJ databases">
        <title>Novel species of genus Flectobacillus isolated from stream in China.</title>
        <authorList>
            <person name="Lu H."/>
        </authorList>
    </citation>
    <scope>NUCLEOTIDE SEQUENCE [LARGE SCALE GENOMIC DNA]</scope>
    <source>
        <strain evidence="5 6">DC10W</strain>
    </source>
</reference>
<evidence type="ECO:0000313" key="6">
    <source>
        <dbReference type="Proteomes" id="UP001236569"/>
    </source>
</evidence>
<dbReference type="InterPro" id="IPR018060">
    <property type="entry name" value="HTH_AraC"/>
</dbReference>
<keyword evidence="6" id="KW-1185">Reference proteome</keyword>
<gene>
    <name evidence="5" type="ORF">QM480_21840</name>
</gene>
<dbReference type="PROSITE" id="PS01124">
    <property type="entry name" value="HTH_ARAC_FAMILY_2"/>
    <property type="match status" value="1"/>
</dbReference>
<keyword evidence="3" id="KW-0804">Transcription</keyword>
<keyword evidence="1" id="KW-0805">Transcription regulation</keyword>
<comment type="caution">
    <text evidence="5">The sequence shown here is derived from an EMBL/GenBank/DDBJ whole genome shotgun (WGS) entry which is preliminary data.</text>
</comment>
<dbReference type="InterPro" id="IPR009057">
    <property type="entry name" value="Homeodomain-like_sf"/>
</dbReference>
<dbReference type="SUPFAM" id="SSF51182">
    <property type="entry name" value="RmlC-like cupins"/>
    <property type="match status" value="1"/>
</dbReference>
<dbReference type="Gene3D" id="1.10.10.60">
    <property type="entry name" value="Homeodomain-like"/>
    <property type="match status" value="2"/>
</dbReference>
<dbReference type="Pfam" id="PF12833">
    <property type="entry name" value="HTH_18"/>
    <property type="match status" value="1"/>
</dbReference>
<organism evidence="5 6">
    <name type="scientific">Flectobacillus longus</name>
    <dbReference type="NCBI Taxonomy" id="2984207"/>
    <lineage>
        <taxon>Bacteria</taxon>
        <taxon>Pseudomonadati</taxon>
        <taxon>Bacteroidota</taxon>
        <taxon>Cytophagia</taxon>
        <taxon>Cytophagales</taxon>
        <taxon>Flectobacillaceae</taxon>
        <taxon>Flectobacillus</taxon>
    </lineage>
</organism>
<dbReference type="InterPro" id="IPR018062">
    <property type="entry name" value="HTH_AraC-typ_CS"/>
</dbReference>
<proteinExistence type="predicted"/>
<evidence type="ECO:0000256" key="3">
    <source>
        <dbReference type="ARBA" id="ARBA00023163"/>
    </source>
</evidence>
<evidence type="ECO:0000256" key="2">
    <source>
        <dbReference type="ARBA" id="ARBA00023125"/>
    </source>
</evidence>
<evidence type="ECO:0000313" key="5">
    <source>
        <dbReference type="EMBL" id="MDI9866997.1"/>
    </source>
</evidence>
<dbReference type="EMBL" id="JASHID010000022">
    <property type="protein sequence ID" value="MDI9866997.1"/>
    <property type="molecule type" value="Genomic_DNA"/>
</dbReference>
<dbReference type="InterPro" id="IPR014710">
    <property type="entry name" value="RmlC-like_jellyroll"/>
</dbReference>
<accession>A0ABT6YU73</accession>
<dbReference type="PANTHER" id="PTHR43280">
    <property type="entry name" value="ARAC-FAMILY TRANSCRIPTIONAL REGULATOR"/>
    <property type="match status" value="1"/>
</dbReference>
<dbReference type="PRINTS" id="PR00032">
    <property type="entry name" value="HTHARAC"/>
</dbReference>
<dbReference type="SUPFAM" id="SSF46689">
    <property type="entry name" value="Homeodomain-like"/>
    <property type="match status" value="2"/>
</dbReference>
<dbReference type="SMART" id="SM00342">
    <property type="entry name" value="HTH_ARAC"/>
    <property type="match status" value="1"/>
</dbReference>
<keyword evidence="2" id="KW-0238">DNA-binding</keyword>